<name>A0A319CBX9_9EURO</name>
<dbReference type="RefSeq" id="XP_025491471.1">
    <property type="nucleotide sequence ID" value="XM_025639976.1"/>
</dbReference>
<dbReference type="FunFam" id="3.40.605.10:FF:000050">
    <property type="entry name" value="Aldehyde dehydrogenase, mitochondrial"/>
    <property type="match status" value="1"/>
</dbReference>
<evidence type="ECO:0000256" key="4">
    <source>
        <dbReference type="ARBA" id="ARBA00049194"/>
    </source>
</evidence>
<dbReference type="Gene3D" id="3.40.309.10">
    <property type="entry name" value="Aldehyde Dehydrogenase, Chain A, domain 2"/>
    <property type="match status" value="1"/>
</dbReference>
<organism evidence="8 9">
    <name type="scientific">Aspergillus uvarum CBS 121591</name>
    <dbReference type="NCBI Taxonomy" id="1448315"/>
    <lineage>
        <taxon>Eukaryota</taxon>
        <taxon>Fungi</taxon>
        <taxon>Dikarya</taxon>
        <taxon>Ascomycota</taxon>
        <taxon>Pezizomycotina</taxon>
        <taxon>Eurotiomycetes</taxon>
        <taxon>Eurotiomycetidae</taxon>
        <taxon>Eurotiales</taxon>
        <taxon>Aspergillaceae</taxon>
        <taxon>Aspergillus</taxon>
        <taxon>Aspergillus subgen. Circumdati</taxon>
    </lineage>
</organism>
<comment type="catalytic activity">
    <reaction evidence="4">
        <text>an aldehyde + NAD(+) + H2O = a carboxylate + NADH + 2 H(+)</text>
        <dbReference type="Rhea" id="RHEA:16185"/>
        <dbReference type="ChEBI" id="CHEBI:15377"/>
        <dbReference type="ChEBI" id="CHEBI:15378"/>
        <dbReference type="ChEBI" id="CHEBI:17478"/>
        <dbReference type="ChEBI" id="CHEBI:29067"/>
        <dbReference type="ChEBI" id="CHEBI:57540"/>
        <dbReference type="ChEBI" id="CHEBI:57945"/>
        <dbReference type="EC" id="1.2.1.3"/>
    </reaction>
</comment>
<dbReference type="OrthoDB" id="310895at2759"/>
<accession>A0A319CBX9</accession>
<dbReference type="InterPro" id="IPR016161">
    <property type="entry name" value="Ald_DH/histidinol_DH"/>
</dbReference>
<evidence type="ECO:0000256" key="2">
    <source>
        <dbReference type="ARBA" id="ARBA00023002"/>
    </source>
</evidence>
<evidence type="ECO:0000256" key="3">
    <source>
        <dbReference type="ARBA" id="ARBA00024226"/>
    </source>
</evidence>
<keyword evidence="2 6" id="KW-0560">Oxidoreductase</keyword>
<evidence type="ECO:0000313" key="8">
    <source>
        <dbReference type="EMBL" id="PYH81271.1"/>
    </source>
</evidence>
<dbReference type="Pfam" id="PF00171">
    <property type="entry name" value="Aldedh"/>
    <property type="match status" value="1"/>
</dbReference>
<dbReference type="PROSITE" id="PS00687">
    <property type="entry name" value="ALDEHYDE_DEHYDR_GLU"/>
    <property type="match status" value="1"/>
</dbReference>
<dbReference type="STRING" id="1448315.A0A319CBX9"/>
<evidence type="ECO:0000256" key="6">
    <source>
        <dbReference type="RuleBase" id="RU003345"/>
    </source>
</evidence>
<protein>
    <recommendedName>
        <fullName evidence="3">aldehyde dehydrogenase (NAD(+))</fullName>
        <ecNumber evidence="3">1.2.1.3</ecNumber>
    </recommendedName>
</protein>
<dbReference type="PANTHER" id="PTHR11699">
    <property type="entry name" value="ALDEHYDE DEHYDROGENASE-RELATED"/>
    <property type="match status" value="1"/>
</dbReference>
<dbReference type="InterPro" id="IPR029510">
    <property type="entry name" value="Ald_DH_CS_GLU"/>
</dbReference>
<reference evidence="8 9" key="1">
    <citation type="submission" date="2016-12" db="EMBL/GenBank/DDBJ databases">
        <title>The genomes of Aspergillus section Nigri reveals drivers in fungal speciation.</title>
        <authorList>
            <consortium name="DOE Joint Genome Institute"/>
            <person name="Vesth T.C."/>
            <person name="Nybo J."/>
            <person name="Theobald S."/>
            <person name="Brandl J."/>
            <person name="Frisvad J.C."/>
            <person name="Nielsen K.F."/>
            <person name="Lyhne E.K."/>
            <person name="Kogle M.E."/>
            <person name="Kuo A."/>
            <person name="Riley R."/>
            <person name="Clum A."/>
            <person name="Nolan M."/>
            <person name="Lipzen A."/>
            <person name="Salamov A."/>
            <person name="Henrissat B."/>
            <person name="Wiebenga A."/>
            <person name="De Vries R.P."/>
            <person name="Grigoriev I.V."/>
            <person name="Mortensen U.H."/>
            <person name="Andersen M.R."/>
            <person name="Baker S.E."/>
        </authorList>
    </citation>
    <scope>NUCLEOTIDE SEQUENCE [LARGE SCALE GENOMIC DNA]</scope>
    <source>
        <strain evidence="8 9">CBS 121591</strain>
    </source>
</reference>
<dbReference type="GeneID" id="37142718"/>
<dbReference type="GO" id="GO:0004029">
    <property type="term" value="F:aldehyde dehydrogenase (NAD+) activity"/>
    <property type="evidence" value="ECO:0007669"/>
    <property type="project" value="UniProtKB-EC"/>
</dbReference>
<dbReference type="FunFam" id="3.40.605.10:FF:000026">
    <property type="entry name" value="Aldehyde dehydrogenase, putative"/>
    <property type="match status" value="1"/>
</dbReference>
<feature type="active site" evidence="5">
    <location>
        <position position="265"/>
    </location>
</feature>
<dbReference type="SUPFAM" id="SSF53720">
    <property type="entry name" value="ALDH-like"/>
    <property type="match status" value="1"/>
</dbReference>
<comment type="similarity">
    <text evidence="1 6">Belongs to the aldehyde dehydrogenase family.</text>
</comment>
<proteinExistence type="inferred from homology"/>
<dbReference type="InterPro" id="IPR016162">
    <property type="entry name" value="Ald_DH_N"/>
</dbReference>
<dbReference type="Proteomes" id="UP000248340">
    <property type="component" value="Unassembled WGS sequence"/>
</dbReference>
<evidence type="ECO:0000256" key="5">
    <source>
        <dbReference type="PROSITE-ProRule" id="PRU10007"/>
    </source>
</evidence>
<dbReference type="FunFam" id="3.40.309.10:FF:000012">
    <property type="entry name" value="Betaine aldehyde dehydrogenase"/>
    <property type="match status" value="1"/>
</dbReference>
<gene>
    <name evidence="8" type="ORF">BO82DRAFT_415928</name>
</gene>
<dbReference type="VEuPathDB" id="FungiDB:BO82DRAFT_415928"/>
<dbReference type="InterPro" id="IPR016163">
    <property type="entry name" value="Ald_DH_C"/>
</dbReference>
<sequence>MSDLAESITAPNGVTYMQPVGLFINNTWVCSSNNQMIKSINPATELEIASVYAATASDVNKAVGAARAALENDAWRGLVGTSRGKLLSRLADLVEREQKTLATIETMDNGKPYKSALGDIAEVFNVFRYYAGWADKQYGQTIETSRSTAAQTIREPIGVCAQIIPWNYPLGMASWKLGPALACGNTVVIKAAEQTPLSILYFANLIVEAGFPPGVVNILNGYGKEAGSALVRHPEVDKVAFTGSTETGKEIMKIASENLTNITLETGGKSPLIVFDDAYLENAIQCAHYGVMGNMGQICTSTSRIFVHEDIYDTFCQRLVEFTAKISIVGDPFEDTTYHGPQVSKEQSEKVLSFAKSAKDEGALILTGGTTATDRPNGKGFYVAPTIVANVHSNMKVYKEEIFGPLGVVMKFRTEDEVIALSNETKFGLAAAVCTRDIARAHRMTRELRSGMVWINCNQGSDYRVPFGGVKQSGIGRELGPAALEAYSQLKSVFTNLCPAV</sequence>
<dbReference type="EC" id="1.2.1.3" evidence="3"/>
<dbReference type="GO" id="GO:0046394">
    <property type="term" value="P:carboxylic acid biosynthetic process"/>
    <property type="evidence" value="ECO:0007669"/>
    <property type="project" value="UniProtKB-ARBA"/>
</dbReference>
<dbReference type="InterPro" id="IPR015590">
    <property type="entry name" value="Aldehyde_DH_dom"/>
</dbReference>
<dbReference type="Gene3D" id="3.40.605.10">
    <property type="entry name" value="Aldehyde Dehydrogenase, Chain A, domain 1"/>
    <property type="match status" value="1"/>
</dbReference>
<dbReference type="AlphaFoldDB" id="A0A319CBX9"/>
<dbReference type="EMBL" id="KZ821703">
    <property type="protein sequence ID" value="PYH81271.1"/>
    <property type="molecule type" value="Genomic_DNA"/>
</dbReference>
<evidence type="ECO:0000313" key="9">
    <source>
        <dbReference type="Proteomes" id="UP000248340"/>
    </source>
</evidence>
<feature type="domain" description="Aldehyde dehydrogenase" evidence="7">
    <location>
        <begin position="28"/>
        <end position="493"/>
    </location>
</feature>
<evidence type="ECO:0000256" key="1">
    <source>
        <dbReference type="ARBA" id="ARBA00009986"/>
    </source>
</evidence>
<evidence type="ECO:0000259" key="7">
    <source>
        <dbReference type="Pfam" id="PF00171"/>
    </source>
</evidence>
<keyword evidence="9" id="KW-1185">Reference proteome</keyword>